<dbReference type="Pfam" id="PF13410">
    <property type="entry name" value="GST_C_2"/>
    <property type="match status" value="1"/>
</dbReference>
<dbReference type="EMBL" id="JABFJW010000035">
    <property type="protein sequence ID" value="NOK08759.1"/>
    <property type="molecule type" value="Genomic_DNA"/>
</dbReference>
<dbReference type="FunFam" id="3.40.30.10:FF:000039">
    <property type="entry name" value="Glutathione S-transferase domain"/>
    <property type="match status" value="1"/>
</dbReference>
<feature type="domain" description="GST C-terminal" evidence="5">
    <location>
        <begin position="85"/>
        <end position="213"/>
    </location>
</feature>
<dbReference type="SFLD" id="SFLDG01150">
    <property type="entry name" value="Main.1:_Beta-like"/>
    <property type="match status" value="1"/>
</dbReference>
<dbReference type="SUPFAM" id="SSF52833">
    <property type="entry name" value="Thioredoxin-like"/>
    <property type="match status" value="1"/>
</dbReference>
<dbReference type="SUPFAM" id="SSF47616">
    <property type="entry name" value="GST C-terminal domain-like"/>
    <property type="match status" value="1"/>
</dbReference>
<dbReference type="GO" id="GO:0004364">
    <property type="term" value="F:glutathione transferase activity"/>
    <property type="evidence" value="ECO:0007669"/>
    <property type="project" value="TreeGrafter"/>
</dbReference>
<dbReference type="GO" id="GO:0006749">
    <property type="term" value="P:glutathione metabolic process"/>
    <property type="evidence" value="ECO:0007669"/>
    <property type="project" value="TreeGrafter"/>
</dbReference>
<dbReference type="Proteomes" id="UP000528460">
    <property type="component" value="Unassembled WGS sequence"/>
</dbReference>
<dbReference type="SFLD" id="SFLDS00019">
    <property type="entry name" value="Glutathione_Transferase_(cytos"/>
    <property type="match status" value="1"/>
</dbReference>
<evidence type="ECO:0000256" key="2">
    <source>
        <dbReference type="ARBA" id="ARBA00011738"/>
    </source>
</evidence>
<dbReference type="AlphaFoldDB" id="A0A7Y4JPW5"/>
<feature type="domain" description="GST N-terminal" evidence="4">
    <location>
        <begin position="1"/>
        <end position="80"/>
    </location>
</feature>
<dbReference type="InterPro" id="IPR010987">
    <property type="entry name" value="Glutathione-S-Trfase_C-like"/>
</dbReference>
<evidence type="ECO:0000259" key="5">
    <source>
        <dbReference type="PROSITE" id="PS50405"/>
    </source>
</evidence>
<dbReference type="PANTHER" id="PTHR43969">
    <property type="entry name" value="GLUTATHIONE S TRANSFERASE D10, ISOFORM A-RELATED"/>
    <property type="match status" value="1"/>
</dbReference>
<dbReference type="InterPro" id="IPR004045">
    <property type="entry name" value="Glutathione_S-Trfase_N"/>
</dbReference>
<gene>
    <name evidence="6" type="ORF">HNS30_06905</name>
</gene>
<comment type="caution">
    <text evidence="6">The sequence shown here is derived from an EMBL/GenBank/DDBJ whole genome shotgun (WGS) entry which is preliminary data.</text>
</comment>
<keyword evidence="3 6" id="KW-0808">Transferase</keyword>
<dbReference type="Gene3D" id="1.20.1050.10">
    <property type="match status" value="1"/>
</dbReference>
<dbReference type="Pfam" id="PF02798">
    <property type="entry name" value="GST_N"/>
    <property type="match status" value="1"/>
</dbReference>
<evidence type="ECO:0000313" key="7">
    <source>
        <dbReference type="Proteomes" id="UP000528460"/>
    </source>
</evidence>
<proteinExistence type="inferred from homology"/>
<sequence length="213" mass="23468">MKLYFHPLSGNSRRVLLVAAHLDIPLERILVDLTTGKQREVSYLGINPNGRVPVLDDGGFVLWESRAIMVYLAEKTPGQTLLPTDAQGRADVNRWLFWCSSHMAPANTVLVQENFVKQRTGRGPPDPVEVARGEALFAQTAPVLDSHLAGRTWVAQERLTLADFSLAASFALAGPARLPLEGYANLRAWLGRVQELEAWQRTAPPMPPPAARS</sequence>
<evidence type="ECO:0000259" key="4">
    <source>
        <dbReference type="PROSITE" id="PS50404"/>
    </source>
</evidence>
<reference evidence="6 7" key="1">
    <citation type="submission" date="2020-05" db="EMBL/GenBank/DDBJ databases">
        <authorList>
            <person name="Whitworth D."/>
        </authorList>
    </citation>
    <scope>NUCLEOTIDE SEQUENCE [LARGE SCALE GENOMIC DNA]</scope>
    <source>
        <strain evidence="6 7">CA046A</strain>
    </source>
</reference>
<dbReference type="PROSITE" id="PS50405">
    <property type="entry name" value="GST_CTER"/>
    <property type="match status" value="1"/>
</dbReference>
<evidence type="ECO:0000313" key="6">
    <source>
        <dbReference type="EMBL" id="NOK08759.1"/>
    </source>
</evidence>
<dbReference type="PANTHER" id="PTHR43969:SF9">
    <property type="entry name" value="GLUTATHIONE S TRANSFERASE D10, ISOFORM A-RELATED"/>
    <property type="match status" value="1"/>
</dbReference>
<dbReference type="PROSITE" id="PS50404">
    <property type="entry name" value="GST_NTER"/>
    <property type="match status" value="1"/>
</dbReference>
<dbReference type="RefSeq" id="WP_171412992.1">
    <property type="nucleotide sequence ID" value="NZ_JABFJW010000035.1"/>
</dbReference>
<organism evidence="6 7">
    <name type="scientific">Corallococcus exercitus</name>
    <dbReference type="NCBI Taxonomy" id="2316736"/>
    <lineage>
        <taxon>Bacteria</taxon>
        <taxon>Pseudomonadati</taxon>
        <taxon>Myxococcota</taxon>
        <taxon>Myxococcia</taxon>
        <taxon>Myxococcales</taxon>
        <taxon>Cystobacterineae</taxon>
        <taxon>Myxococcaceae</taxon>
        <taxon>Corallococcus</taxon>
    </lineage>
</organism>
<dbReference type="Gene3D" id="3.40.30.10">
    <property type="entry name" value="Glutaredoxin"/>
    <property type="match status" value="1"/>
</dbReference>
<protein>
    <submittedName>
        <fullName evidence="6">Glutathione S-transferase family protein</fullName>
    </submittedName>
</protein>
<comment type="similarity">
    <text evidence="1">Belongs to the GST superfamily.</text>
</comment>
<dbReference type="InterPro" id="IPR036249">
    <property type="entry name" value="Thioredoxin-like_sf"/>
</dbReference>
<comment type="subunit">
    <text evidence="2">Homodimer.</text>
</comment>
<accession>A0A7Y4JPW5</accession>
<name>A0A7Y4JPW5_9BACT</name>
<dbReference type="InterPro" id="IPR036282">
    <property type="entry name" value="Glutathione-S-Trfase_C_sf"/>
</dbReference>
<evidence type="ECO:0000256" key="1">
    <source>
        <dbReference type="ARBA" id="ARBA00007409"/>
    </source>
</evidence>
<dbReference type="SFLD" id="SFLDG00358">
    <property type="entry name" value="Main_(cytGST)"/>
    <property type="match status" value="1"/>
</dbReference>
<dbReference type="InterPro" id="IPR040079">
    <property type="entry name" value="Glutathione_S-Trfase"/>
</dbReference>
<dbReference type="CDD" id="cd00570">
    <property type="entry name" value="GST_N_family"/>
    <property type="match status" value="1"/>
</dbReference>
<evidence type="ECO:0000256" key="3">
    <source>
        <dbReference type="ARBA" id="ARBA00022679"/>
    </source>
</evidence>